<evidence type="ECO:0000313" key="2">
    <source>
        <dbReference type="EMBL" id="KWF23775.1"/>
    </source>
</evidence>
<accession>A0A132EAP3</accession>
<reference evidence="2 3" key="1">
    <citation type="submission" date="2015-11" db="EMBL/GenBank/DDBJ databases">
        <title>Expanding the genomic diversity of Burkholderia species for the development of highly accurate diagnostics.</title>
        <authorList>
            <person name="Sahl J."/>
            <person name="Keim P."/>
            <person name="Wagner D."/>
        </authorList>
    </citation>
    <scope>NUCLEOTIDE SEQUENCE [LARGE SCALE GENOMIC DNA]</scope>
    <source>
        <strain evidence="2 3">MSMB368WGS</strain>
    </source>
</reference>
<protein>
    <submittedName>
        <fullName evidence="2">Uncharacterized protein</fullName>
    </submittedName>
</protein>
<dbReference type="InterPro" id="IPR025157">
    <property type="entry name" value="Hemagglutinin_rpt"/>
</dbReference>
<organism evidence="2 3">
    <name type="scientific">Burkholderia pseudomultivorans</name>
    <dbReference type="NCBI Taxonomy" id="1207504"/>
    <lineage>
        <taxon>Bacteria</taxon>
        <taxon>Pseudomonadati</taxon>
        <taxon>Pseudomonadota</taxon>
        <taxon>Betaproteobacteria</taxon>
        <taxon>Burkholderiales</taxon>
        <taxon>Burkholderiaceae</taxon>
        <taxon>Burkholderia</taxon>
        <taxon>Burkholderia cepacia complex</taxon>
    </lineage>
</organism>
<dbReference type="Pfam" id="PF13332">
    <property type="entry name" value="Fil_haemagg_2"/>
    <property type="match status" value="1"/>
</dbReference>
<dbReference type="AlphaFoldDB" id="A0A132EAP3"/>
<feature type="region of interest" description="Disordered" evidence="1">
    <location>
        <begin position="29"/>
        <end position="50"/>
    </location>
</feature>
<dbReference type="EMBL" id="LPJR01000063">
    <property type="protein sequence ID" value="KWF23775.1"/>
    <property type="molecule type" value="Genomic_DNA"/>
</dbReference>
<dbReference type="Proteomes" id="UP000062912">
    <property type="component" value="Unassembled WGS sequence"/>
</dbReference>
<gene>
    <name evidence="2" type="ORF">WT56_26210</name>
</gene>
<feature type="compositionally biased region" description="Low complexity" evidence="1">
    <location>
        <begin position="31"/>
        <end position="48"/>
    </location>
</feature>
<comment type="caution">
    <text evidence="2">The sequence shown here is derived from an EMBL/GenBank/DDBJ whole genome shotgun (WGS) entry which is preliminary data.</text>
</comment>
<evidence type="ECO:0000256" key="1">
    <source>
        <dbReference type="SAM" id="MobiDB-lite"/>
    </source>
</evidence>
<proteinExistence type="predicted"/>
<evidence type="ECO:0000313" key="3">
    <source>
        <dbReference type="Proteomes" id="UP000062912"/>
    </source>
</evidence>
<sequence length="84" mass="8453">MTGNGNITVAGSNVSVNDVLLAVKNRIDLQNTTNTESTPSSNSSSSASVGVSIGTNGTGVSAAMSLAPSRGCFAKMKPLTWSSF</sequence>
<name>A0A132EAP3_9BURK</name>
<dbReference type="GO" id="GO:0003824">
    <property type="term" value="F:catalytic activity"/>
    <property type="evidence" value="ECO:0007669"/>
    <property type="project" value="UniProtKB-ARBA"/>
</dbReference>